<dbReference type="InterPro" id="IPR001279">
    <property type="entry name" value="Metallo-B-lactamas"/>
</dbReference>
<sequence>MFKPTILSAALAATAALGIVPAASAASAPLTLEVYNPGEAAIFPVASVLLAGQHDAVLIDAQFSRGEALKLAERIRASGKRLTTVYVSHGDPDFYFGLEVIHAAFPDARIVATPQTIAAMQQKAAAKVAYWGPILKDNAPQGIVMPQPLQGDSIKLEGQTLKIEGLQGKSPERSYVWIPSIKAVVGGVVLFNELHVWTADTQTVASRQQWLATLDAISALKPVTVVPGHFKVGVSYTPDSIAYTRDYLQRFEAEAPKAADAAGLIATMKAAYPAAGMAGALDISAKVIKGELKW</sequence>
<dbReference type="SUPFAM" id="SSF56281">
    <property type="entry name" value="Metallo-hydrolase/oxidoreductase"/>
    <property type="match status" value="1"/>
</dbReference>
<protein>
    <submittedName>
        <fullName evidence="3">MBL fold metallo-hydrolase</fullName>
    </submittedName>
</protein>
<evidence type="ECO:0000256" key="1">
    <source>
        <dbReference type="SAM" id="SignalP"/>
    </source>
</evidence>
<dbReference type="InterPro" id="IPR050855">
    <property type="entry name" value="NDM-1-like"/>
</dbReference>
<feature type="domain" description="Metallo-beta-lactamase" evidence="2">
    <location>
        <begin position="44"/>
        <end position="229"/>
    </location>
</feature>
<comment type="caution">
    <text evidence="3">The sequence shown here is derived from an EMBL/GenBank/DDBJ whole genome shotgun (WGS) entry which is preliminary data.</text>
</comment>
<dbReference type="EMBL" id="JACEZU010000009">
    <property type="protein sequence ID" value="MBA5689013.1"/>
    <property type="molecule type" value="Genomic_DNA"/>
</dbReference>
<feature type="chain" id="PRO_5030820048" evidence="1">
    <location>
        <begin position="26"/>
        <end position="294"/>
    </location>
</feature>
<dbReference type="RefSeq" id="WP_182155198.1">
    <property type="nucleotide sequence ID" value="NZ_JACEZU010000009.1"/>
</dbReference>
<accession>A0A7W2ILV1</accession>
<name>A0A7W2ILV1_9BURK</name>
<gene>
    <name evidence="3" type="ORF">H3H39_18395</name>
</gene>
<keyword evidence="1" id="KW-0732">Signal</keyword>
<dbReference type="GO" id="GO:0016787">
    <property type="term" value="F:hydrolase activity"/>
    <property type="evidence" value="ECO:0007669"/>
    <property type="project" value="UniProtKB-KW"/>
</dbReference>
<organism evidence="3 4">
    <name type="scientific">Rugamonas apoptosis</name>
    <dbReference type="NCBI Taxonomy" id="2758570"/>
    <lineage>
        <taxon>Bacteria</taxon>
        <taxon>Pseudomonadati</taxon>
        <taxon>Pseudomonadota</taxon>
        <taxon>Betaproteobacteria</taxon>
        <taxon>Burkholderiales</taxon>
        <taxon>Oxalobacteraceae</taxon>
        <taxon>Telluria group</taxon>
        <taxon>Rugamonas</taxon>
    </lineage>
</organism>
<keyword evidence="3" id="KW-0378">Hydrolase</keyword>
<dbReference type="PANTHER" id="PTHR42951:SF14">
    <property type="entry name" value="METALLO-BETA-LACTAMASE SUPERFAMILY PROTEIN"/>
    <property type="match status" value="1"/>
</dbReference>
<evidence type="ECO:0000313" key="3">
    <source>
        <dbReference type="EMBL" id="MBA5689013.1"/>
    </source>
</evidence>
<dbReference type="SMART" id="SM00849">
    <property type="entry name" value="Lactamase_B"/>
    <property type="match status" value="1"/>
</dbReference>
<dbReference type="InterPro" id="IPR036866">
    <property type="entry name" value="RibonucZ/Hydroxyglut_hydro"/>
</dbReference>
<feature type="signal peptide" evidence="1">
    <location>
        <begin position="1"/>
        <end position="25"/>
    </location>
</feature>
<evidence type="ECO:0000313" key="4">
    <source>
        <dbReference type="Proteomes" id="UP000573499"/>
    </source>
</evidence>
<evidence type="ECO:0000259" key="2">
    <source>
        <dbReference type="SMART" id="SM00849"/>
    </source>
</evidence>
<dbReference type="AlphaFoldDB" id="A0A7W2ILV1"/>
<dbReference type="Gene3D" id="3.60.15.10">
    <property type="entry name" value="Ribonuclease Z/Hydroxyacylglutathione hydrolase-like"/>
    <property type="match status" value="1"/>
</dbReference>
<dbReference type="PANTHER" id="PTHR42951">
    <property type="entry name" value="METALLO-BETA-LACTAMASE DOMAIN-CONTAINING"/>
    <property type="match status" value="1"/>
</dbReference>
<dbReference type="Pfam" id="PF00753">
    <property type="entry name" value="Lactamase_B"/>
    <property type="match status" value="1"/>
</dbReference>
<dbReference type="CDD" id="cd07739">
    <property type="entry name" value="metallo-hydrolase-like_MBL-fold"/>
    <property type="match status" value="1"/>
</dbReference>
<dbReference type="Proteomes" id="UP000573499">
    <property type="component" value="Unassembled WGS sequence"/>
</dbReference>
<reference evidence="3 4" key="1">
    <citation type="submission" date="2020-07" db="EMBL/GenBank/DDBJ databases">
        <title>Novel species isolated from subtropical streams in China.</title>
        <authorList>
            <person name="Lu H."/>
        </authorList>
    </citation>
    <scope>NUCLEOTIDE SEQUENCE [LARGE SCALE GENOMIC DNA]</scope>
    <source>
        <strain evidence="3 4">LX47W</strain>
    </source>
</reference>
<proteinExistence type="predicted"/>
<keyword evidence="4" id="KW-1185">Reference proteome</keyword>